<feature type="region of interest" description="Disordered" evidence="1">
    <location>
        <begin position="58"/>
        <end position="80"/>
    </location>
</feature>
<dbReference type="Pfam" id="PF14279">
    <property type="entry name" value="HNH_5"/>
    <property type="match status" value="1"/>
</dbReference>
<reference evidence="4" key="1">
    <citation type="submission" date="2021-05" db="EMBL/GenBank/DDBJ databases">
        <title>The genome of the haptophyte Pavlova lutheri (Diacronema luteri, Pavlovales) - a model for lipid biosynthesis in eukaryotic algae.</title>
        <authorList>
            <person name="Hulatt C.J."/>
            <person name="Posewitz M.C."/>
        </authorList>
    </citation>
    <scope>NUCLEOTIDE SEQUENCE</scope>
    <source>
        <strain evidence="4">NIVA-4/92</strain>
    </source>
</reference>
<organism evidence="4 5">
    <name type="scientific">Diacronema lutheri</name>
    <name type="common">Unicellular marine alga</name>
    <name type="synonym">Monochrysis lutheri</name>
    <dbReference type="NCBI Taxonomy" id="2081491"/>
    <lineage>
        <taxon>Eukaryota</taxon>
        <taxon>Haptista</taxon>
        <taxon>Haptophyta</taxon>
        <taxon>Pavlovophyceae</taxon>
        <taxon>Pavlovales</taxon>
        <taxon>Pavlovaceae</taxon>
        <taxon>Diacronema</taxon>
    </lineage>
</organism>
<sequence>MWADRRSTAALLLALGTCAAPAGALHASVRAHARAAPRAAACMKHGSGAVAGTADKAATLEGAPAPTKAKRPRLPRSRTAQRRVKLQTFHLPQLDEDKLQAFDAAVDAAVEGAPGATLTSEQRAQLVGRLTSGSYPALVLNADFRPLSYLPLSLMSWQDSIKAVCRDSVQVVATYDRCIRSPSIAIPLPSVIVLKKYNPIYATKEAPLTRRNLFLRDRFQCQYCGGNFPAAKLTYDHVHPRALGGKTSWTNTVTACGPCNNKKGSKLLKELSDMKLRNEPVAPKLSALQAGSKMFPPHIMHPSWRNFFF</sequence>
<feature type="domain" description="HNH nuclease" evidence="3">
    <location>
        <begin position="208"/>
        <end position="261"/>
    </location>
</feature>
<gene>
    <name evidence="4" type="ORF">KFE25_006532</name>
</gene>
<dbReference type="PANTHER" id="PTHR33877">
    <property type="entry name" value="SLL1193 PROTEIN"/>
    <property type="match status" value="1"/>
</dbReference>
<evidence type="ECO:0000313" key="5">
    <source>
        <dbReference type="Proteomes" id="UP000751190"/>
    </source>
</evidence>
<dbReference type="InterPro" id="IPR052892">
    <property type="entry name" value="NA-targeting_endonuclease"/>
</dbReference>
<dbReference type="InterPro" id="IPR003615">
    <property type="entry name" value="HNH_nuc"/>
</dbReference>
<evidence type="ECO:0000256" key="2">
    <source>
        <dbReference type="SAM" id="SignalP"/>
    </source>
</evidence>
<name>A0A8J5XE11_DIALT</name>
<feature type="compositionally biased region" description="Basic residues" evidence="1">
    <location>
        <begin position="68"/>
        <end position="80"/>
    </location>
</feature>
<evidence type="ECO:0000256" key="1">
    <source>
        <dbReference type="SAM" id="MobiDB-lite"/>
    </source>
</evidence>
<dbReference type="OrthoDB" id="2127950at2759"/>
<comment type="caution">
    <text evidence="4">The sequence shown here is derived from an EMBL/GenBank/DDBJ whole genome shotgun (WGS) entry which is preliminary data.</text>
</comment>
<feature type="signal peptide" evidence="2">
    <location>
        <begin position="1"/>
        <end position="24"/>
    </location>
</feature>
<proteinExistence type="predicted"/>
<keyword evidence="2" id="KW-0732">Signal</keyword>
<dbReference type="AlphaFoldDB" id="A0A8J5XE11"/>
<dbReference type="CDD" id="cd00085">
    <property type="entry name" value="HNHc"/>
    <property type="match status" value="1"/>
</dbReference>
<dbReference type="PANTHER" id="PTHR33877:SF2">
    <property type="entry name" value="OS07G0170200 PROTEIN"/>
    <property type="match status" value="1"/>
</dbReference>
<accession>A0A8J5XE11</accession>
<dbReference type="Gene3D" id="1.10.30.50">
    <property type="match status" value="1"/>
</dbReference>
<keyword evidence="5" id="KW-1185">Reference proteome</keyword>
<dbReference type="InterPro" id="IPR029471">
    <property type="entry name" value="HNH_5"/>
</dbReference>
<evidence type="ECO:0000313" key="4">
    <source>
        <dbReference type="EMBL" id="KAG8458987.1"/>
    </source>
</evidence>
<dbReference type="EMBL" id="JAGTXO010000045">
    <property type="protein sequence ID" value="KAG8458987.1"/>
    <property type="molecule type" value="Genomic_DNA"/>
</dbReference>
<feature type="chain" id="PRO_5035297550" description="HNH nuclease domain-containing protein" evidence="2">
    <location>
        <begin position="25"/>
        <end position="309"/>
    </location>
</feature>
<dbReference type="Proteomes" id="UP000751190">
    <property type="component" value="Unassembled WGS sequence"/>
</dbReference>
<protein>
    <recommendedName>
        <fullName evidence="3">HNH nuclease domain-containing protein</fullName>
    </recommendedName>
</protein>
<dbReference type="SMART" id="SM00507">
    <property type="entry name" value="HNHc"/>
    <property type="match status" value="1"/>
</dbReference>
<evidence type="ECO:0000259" key="3">
    <source>
        <dbReference type="SMART" id="SM00507"/>
    </source>
</evidence>